<feature type="compositionally biased region" description="Low complexity" evidence="1">
    <location>
        <begin position="234"/>
        <end position="248"/>
    </location>
</feature>
<protein>
    <recommendedName>
        <fullName evidence="4">No apical meristem-associated C-terminal domain-containing protein</fullName>
    </recommendedName>
</protein>
<feature type="region of interest" description="Disordered" evidence="1">
    <location>
        <begin position="180"/>
        <end position="309"/>
    </location>
</feature>
<evidence type="ECO:0000313" key="2">
    <source>
        <dbReference type="EMBL" id="CAK7945099.1"/>
    </source>
</evidence>
<evidence type="ECO:0000256" key="1">
    <source>
        <dbReference type="SAM" id="MobiDB-lite"/>
    </source>
</evidence>
<sequence>MLSPSFARGKSKSAWSKKDDVRLCRSFVLATQGGEGTEQVKHMWTRVQTHYAALAAEENPVAVPRAGGALQTHWSSFIRPETSFFMSLLLKVESEKHDGWKKEDYIEETLTRFETIRKAEEAETIRAYDEAKQQALLRKADLPSKPRMKVTKFRYVHCVSILKTSKRFMHAVMLERIPQLKPNPARKRQRRSKHSCDAENAVEATKDCDESSDWHGKSPTQHKPPLKHGKDSDASSGASSLAPDSSSSNIPRGESNGEKTSVADVQDVAAAAPTPSLASSDVRGFGIPRVDDGRTSSAEASMLRSQRTQQKANYRLKLLTELRGIVETMSHLANQIANGTAEPIRMPAGSRLDPTLAEEVQQDLHFFREQKYRLKQELEALDDIGGRTRVGS</sequence>
<feature type="compositionally biased region" description="Basic and acidic residues" evidence="1">
    <location>
        <begin position="204"/>
        <end position="216"/>
    </location>
</feature>
<dbReference type="Proteomes" id="UP001162060">
    <property type="component" value="Unassembled WGS sequence"/>
</dbReference>
<dbReference type="AlphaFoldDB" id="A0AAV1VDU0"/>
<accession>A0AAV1VDU0</accession>
<comment type="caution">
    <text evidence="2">The sequence shown here is derived from an EMBL/GenBank/DDBJ whole genome shotgun (WGS) entry which is preliminary data.</text>
</comment>
<reference evidence="2" key="1">
    <citation type="submission" date="2024-01" db="EMBL/GenBank/DDBJ databases">
        <authorList>
            <person name="Webb A."/>
        </authorList>
    </citation>
    <scope>NUCLEOTIDE SEQUENCE</scope>
    <source>
        <strain evidence="2">Pm1</strain>
    </source>
</reference>
<name>A0AAV1VDU0_9STRA</name>
<organism evidence="2 3">
    <name type="scientific">Peronospora matthiolae</name>
    <dbReference type="NCBI Taxonomy" id="2874970"/>
    <lineage>
        <taxon>Eukaryota</taxon>
        <taxon>Sar</taxon>
        <taxon>Stramenopiles</taxon>
        <taxon>Oomycota</taxon>
        <taxon>Peronosporomycetes</taxon>
        <taxon>Peronosporales</taxon>
        <taxon>Peronosporaceae</taxon>
        <taxon>Peronospora</taxon>
    </lineage>
</organism>
<proteinExistence type="predicted"/>
<evidence type="ECO:0008006" key="4">
    <source>
        <dbReference type="Google" id="ProtNLM"/>
    </source>
</evidence>
<feature type="compositionally biased region" description="Polar residues" evidence="1">
    <location>
        <begin position="295"/>
        <end position="309"/>
    </location>
</feature>
<gene>
    <name evidence="2" type="ORF">PM001_LOCUS30249</name>
</gene>
<feature type="compositionally biased region" description="Basic residues" evidence="1">
    <location>
        <begin position="184"/>
        <end position="193"/>
    </location>
</feature>
<dbReference type="EMBL" id="CAKLBY020000312">
    <property type="protein sequence ID" value="CAK7945099.1"/>
    <property type="molecule type" value="Genomic_DNA"/>
</dbReference>
<feature type="compositionally biased region" description="Low complexity" evidence="1">
    <location>
        <begin position="262"/>
        <end position="280"/>
    </location>
</feature>
<evidence type="ECO:0000313" key="3">
    <source>
        <dbReference type="Proteomes" id="UP001162060"/>
    </source>
</evidence>